<reference evidence="2" key="1">
    <citation type="submission" date="2021-01" db="EMBL/GenBank/DDBJ databases">
        <authorList>
            <person name="Zhong Y.L."/>
        </authorList>
    </citation>
    <scope>NUCLEOTIDE SEQUENCE</scope>
    <source>
        <strain evidence="2">KCTC 23302</strain>
    </source>
</reference>
<organism evidence="2 3">
    <name type="scientific">Aquimarina mytili</name>
    <dbReference type="NCBI Taxonomy" id="874423"/>
    <lineage>
        <taxon>Bacteria</taxon>
        <taxon>Pseudomonadati</taxon>
        <taxon>Bacteroidota</taxon>
        <taxon>Flavobacteriia</taxon>
        <taxon>Flavobacteriales</taxon>
        <taxon>Flavobacteriaceae</taxon>
        <taxon>Aquimarina</taxon>
    </lineage>
</organism>
<protein>
    <submittedName>
        <fullName evidence="2">DUF4199 domain-containing protein</fullName>
    </submittedName>
</protein>
<keyword evidence="1" id="KW-0812">Transmembrane</keyword>
<evidence type="ECO:0000313" key="3">
    <source>
        <dbReference type="Proteomes" id="UP000651057"/>
    </source>
</evidence>
<feature type="transmembrane region" description="Helical" evidence="1">
    <location>
        <begin position="45"/>
        <end position="64"/>
    </location>
</feature>
<dbReference type="InterPro" id="IPR025250">
    <property type="entry name" value="DUF4199"/>
</dbReference>
<evidence type="ECO:0000256" key="1">
    <source>
        <dbReference type="SAM" id="Phobius"/>
    </source>
</evidence>
<dbReference type="AlphaFoldDB" id="A0A937A165"/>
<proteinExistence type="predicted"/>
<keyword evidence="1" id="KW-1133">Transmembrane helix</keyword>
<dbReference type="Proteomes" id="UP000651057">
    <property type="component" value="Unassembled WGS sequence"/>
</dbReference>
<accession>A0A937A165</accession>
<dbReference type="EMBL" id="JAERQJ010000011">
    <property type="protein sequence ID" value="MBL0685703.1"/>
    <property type="molecule type" value="Genomic_DNA"/>
</dbReference>
<keyword evidence="1" id="KW-0472">Membrane</keyword>
<evidence type="ECO:0000313" key="2">
    <source>
        <dbReference type="EMBL" id="MBL0685703.1"/>
    </source>
</evidence>
<sequence>MEDTTISTKKFIFKYGIILGAIWVVYLFLWYTITGGVSLPSKNRLLSIIELVLHCSIIYPIYRYKLINNGFLNLKQAIKIGISIALIAYFINLTYFTITMKIAEQGEVIQSLNDAREKMLVNHPDMSPEAIRKTIKSPEKYSPQLLYGN</sequence>
<dbReference type="Pfam" id="PF13858">
    <property type="entry name" value="DUF4199"/>
    <property type="match status" value="1"/>
</dbReference>
<name>A0A937A165_9FLAO</name>
<feature type="transmembrane region" description="Helical" evidence="1">
    <location>
        <begin position="76"/>
        <end position="98"/>
    </location>
</feature>
<comment type="caution">
    <text evidence="2">The sequence shown here is derived from an EMBL/GenBank/DDBJ whole genome shotgun (WGS) entry which is preliminary data.</text>
</comment>
<feature type="transmembrane region" description="Helical" evidence="1">
    <location>
        <begin position="12"/>
        <end position="33"/>
    </location>
</feature>
<keyword evidence="3" id="KW-1185">Reference proteome</keyword>
<gene>
    <name evidence="2" type="ORF">JJQ60_19380</name>
</gene>
<dbReference type="RefSeq" id="WP_201924051.1">
    <property type="nucleotide sequence ID" value="NZ_BAABAX010000015.1"/>
</dbReference>